<reference evidence="1 2" key="1">
    <citation type="submission" date="2015-04" db="EMBL/GenBank/DDBJ databases">
        <title>The complete genome sequence of the rumen methanogen Methanobrevibacter millerae SM9.</title>
        <authorList>
            <person name="Leahy S.C."/>
            <person name="Kelly W.J."/>
            <person name="Pacheco D.M."/>
            <person name="Li D."/>
            <person name="Altermann E."/>
            <person name="Attwood G.T."/>
        </authorList>
    </citation>
    <scope>NUCLEOTIDE SEQUENCE [LARGE SCALE GENOMIC DNA]</scope>
    <source>
        <strain evidence="1 2">SM9</strain>
    </source>
</reference>
<keyword evidence="2" id="KW-1185">Reference proteome</keyword>
<proteinExistence type="predicted"/>
<name>A0A0U2L316_9EURY</name>
<accession>A0A0U2L316</accession>
<dbReference type="PATRIC" id="fig|230361.4.peg.109"/>
<evidence type="ECO:0000313" key="1">
    <source>
        <dbReference type="EMBL" id="ALT67918.1"/>
    </source>
</evidence>
<gene>
    <name evidence="1" type="ORF">sm9_0108</name>
</gene>
<organism evidence="1 2">
    <name type="scientific">Methanobrevibacter millerae</name>
    <dbReference type="NCBI Taxonomy" id="230361"/>
    <lineage>
        <taxon>Archaea</taxon>
        <taxon>Methanobacteriati</taxon>
        <taxon>Methanobacteriota</taxon>
        <taxon>Methanomada group</taxon>
        <taxon>Methanobacteria</taxon>
        <taxon>Methanobacteriales</taxon>
        <taxon>Methanobacteriaceae</taxon>
        <taxon>Methanobrevibacter</taxon>
    </lineage>
</organism>
<dbReference type="AlphaFoldDB" id="A0A0U2L316"/>
<protein>
    <submittedName>
        <fullName evidence="1">Uncharacterized protein</fullName>
    </submittedName>
</protein>
<evidence type="ECO:0000313" key="2">
    <source>
        <dbReference type="Proteomes" id="UP000067738"/>
    </source>
</evidence>
<dbReference type="Proteomes" id="UP000067738">
    <property type="component" value="Chromosome"/>
</dbReference>
<dbReference type="GeneID" id="26735089"/>
<dbReference type="RefSeq" id="WP_058738282.1">
    <property type="nucleotide sequence ID" value="NZ_CP011266.1"/>
</dbReference>
<dbReference type="KEGG" id="mmil:sm9_0108"/>
<dbReference type="EMBL" id="CP011266">
    <property type="protein sequence ID" value="ALT67918.1"/>
    <property type="molecule type" value="Genomic_DNA"/>
</dbReference>
<sequence length="171" mass="18460">MKRKIMLILIALVTLCIAVGAVSAWEFSFGSQSSSSSSVSSDGDVATVDYKDGVLKINDKQFKIPNGYNQNDNKTLTGVLANVSGADGAKMSAAYFTNGDKAISVKYIYMKDADLNKYTPASTNSQNQTIENHAGFLEKNTDGTVTFTYLEDGKMIQIDASDEATINEILK</sequence>